<evidence type="ECO:0000256" key="7">
    <source>
        <dbReference type="PROSITE-ProRule" id="PRU01360"/>
    </source>
</evidence>
<evidence type="ECO:0000256" key="3">
    <source>
        <dbReference type="ARBA" id="ARBA00022452"/>
    </source>
</evidence>
<accession>A0A1H0H8S0</accession>
<dbReference type="Gene3D" id="2.170.130.10">
    <property type="entry name" value="TonB-dependent receptor, plug domain"/>
    <property type="match status" value="1"/>
</dbReference>
<gene>
    <name evidence="10" type="ORF">SAMN05421820_11267</name>
</gene>
<dbReference type="Gene3D" id="2.60.40.1120">
    <property type="entry name" value="Carboxypeptidase-like, regulatory domain"/>
    <property type="match status" value="1"/>
</dbReference>
<dbReference type="InterPro" id="IPR037066">
    <property type="entry name" value="Plug_dom_sf"/>
</dbReference>
<organism evidence="10 11">
    <name type="scientific">Pedobacter steynii</name>
    <dbReference type="NCBI Taxonomy" id="430522"/>
    <lineage>
        <taxon>Bacteria</taxon>
        <taxon>Pseudomonadati</taxon>
        <taxon>Bacteroidota</taxon>
        <taxon>Sphingobacteriia</taxon>
        <taxon>Sphingobacteriales</taxon>
        <taxon>Sphingobacteriaceae</taxon>
        <taxon>Pedobacter</taxon>
    </lineage>
</organism>
<name>A0A1H0H8S0_9SPHI</name>
<feature type="signal peptide" evidence="8">
    <location>
        <begin position="1"/>
        <end position="24"/>
    </location>
</feature>
<proteinExistence type="inferred from homology"/>
<dbReference type="SUPFAM" id="SSF56935">
    <property type="entry name" value="Porins"/>
    <property type="match status" value="1"/>
</dbReference>
<dbReference type="GO" id="GO:0009279">
    <property type="term" value="C:cell outer membrane"/>
    <property type="evidence" value="ECO:0007669"/>
    <property type="project" value="UniProtKB-SubCell"/>
</dbReference>
<dbReference type="PROSITE" id="PS52016">
    <property type="entry name" value="TONB_DEPENDENT_REC_3"/>
    <property type="match status" value="1"/>
</dbReference>
<evidence type="ECO:0000256" key="2">
    <source>
        <dbReference type="ARBA" id="ARBA00022448"/>
    </source>
</evidence>
<dbReference type="InterPro" id="IPR023996">
    <property type="entry name" value="TonB-dep_OMP_SusC/RagA"/>
</dbReference>
<evidence type="ECO:0000256" key="6">
    <source>
        <dbReference type="ARBA" id="ARBA00023237"/>
    </source>
</evidence>
<reference evidence="11" key="1">
    <citation type="submission" date="2016-10" db="EMBL/GenBank/DDBJ databases">
        <authorList>
            <person name="Varghese N."/>
            <person name="Submissions S."/>
        </authorList>
    </citation>
    <scope>NUCLEOTIDE SEQUENCE [LARGE SCALE GENOMIC DNA]</scope>
    <source>
        <strain evidence="11">DSM 19110</strain>
    </source>
</reference>
<keyword evidence="11" id="KW-1185">Reference proteome</keyword>
<keyword evidence="6 7" id="KW-0998">Cell outer membrane</keyword>
<evidence type="ECO:0000256" key="4">
    <source>
        <dbReference type="ARBA" id="ARBA00022692"/>
    </source>
</evidence>
<dbReference type="Pfam" id="PF13715">
    <property type="entry name" value="CarbopepD_reg_2"/>
    <property type="match status" value="1"/>
</dbReference>
<comment type="similarity">
    <text evidence="7">Belongs to the TonB-dependent receptor family.</text>
</comment>
<dbReference type="NCBIfam" id="TIGR04057">
    <property type="entry name" value="SusC_RagA_signa"/>
    <property type="match status" value="1"/>
</dbReference>
<evidence type="ECO:0000313" key="10">
    <source>
        <dbReference type="EMBL" id="SDO15532.1"/>
    </source>
</evidence>
<keyword evidence="2 7" id="KW-0813">Transport</keyword>
<dbReference type="RefSeq" id="WP_074612075.1">
    <property type="nucleotide sequence ID" value="NZ_FNGY01000012.1"/>
</dbReference>
<dbReference type="OrthoDB" id="9768177at2"/>
<dbReference type="NCBIfam" id="TIGR04056">
    <property type="entry name" value="OMP_RagA_SusC"/>
    <property type="match status" value="1"/>
</dbReference>
<keyword evidence="8" id="KW-0732">Signal</keyword>
<dbReference type="InterPro" id="IPR036942">
    <property type="entry name" value="Beta-barrel_TonB_sf"/>
</dbReference>
<dbReference type="Pfam" id="PF07715">
    <property type="entry name" value="Plug"/>
    <property type="match status" value="1"/>
</dbReference>
<dbReference type="SUPFAM" id="SSF49464">
    <property type="entry name" value="Carboxypeptidase regulatory domain-like"/>
    <property type="match status" value="1"/>
</dbReference>
<keyword evidence="5 7" id="KW-0472">Membrane</keyword>
<dbReference type="InterPro" id="IPR008969">
    <property type="entry name" value="CarboxyPept-like_regulatory"/>
</dbReference>
<dbReference type="Gene3D" id="2.40.170.20">
    <property type="entry name" value="TonB-dependent receptor, beta-barrel domain"/>
    <property type="match status" value="1"/>
</dbReference>
<evidence type="ECO:0000313" key="11">
    <source>
        <dbReference type="Proteomes" id="UP000183200"/>
    </source>
</evidence>
<evidence type="ECO:0000259" key="9">
    <source>
        <dbReference type="Pfam" id="PF07715"/>
    </source>
</evidence>
<dbReference type="AlphaFoldDB" id="A0A1H0H8S0"/>
<keyword evidence="4 7" id="KW-0812">Transmembrane</keyword>
<feature type="chain" id="PRO_5010172423" evidence="8">
    <location>
        <begin position="25"/>
        <end position="1038"/>
    </location>
</feature>
<sequence>MKVFYLMKHSLLVWLALITLTANAQTSSLAGKVLDETGQPLPGASVQIKNLQKSTTTTGDGAYQLGGLSNGTVTVTVSYIGYQSHSQEVSIKGNTNLNFNLKPSAESLNEVVVVGYGTQTRREITGSIAKVTGDQIASTPAPSFESALAGRAAGVQVTTGSGIAGSSAQIRIRGIGSISGGGEPLYVIDGIPMTSDIFSGAGANGDGRVRAGFNQNPLATLNPNDIESVDILKDAGAAGIYGSRGANGVILITTKRGKAGAPKFNFSSKVGLSSASNRPHYTNSEQWLQLRQEAWENDGNTGLAPLPANITWDEAKNTNTDWWDLTTREAVSQDYSLSVSGGGKKYKAFLSGAWNDNPSYIVGNSYKRLSTRGNLDYTFNDKLSASLSSSWAQGDNQRVLAAWAGGIGDAMSSALPIFPIYKDPATNDGNPYFFNGANPVRSEENTDWRTLDTRWISNVYLNYTPIKDLTIRVGGSLDYNDTQQDRYQSKYLIDGAKPINGQSLRFPVWVTNYNTNATATYNFKFTDKHKFTALAGVEYQRSVTKQYSRIELFGPNATGVFYKNPDLLDQATKYYVNDKGGLIAPDGRWAFASVFARLNYTYNDKFVIQALARTDGSSRFGPNNKYGFFPAISGAWIASQEDFVKSMEWVSLLKFRAGYGITGNANIPSDKWRSYYKVDEGKYGNEPIIYPSQLANPDLKWEDIRSIDLALEYGFLNNRITGEISYYNKKTTDALLNINLPDHVGYESQYRNLGKIRNQGFELSLNTKNIVSKDFSWTTNFNIATNNNKILDVGGLPSEAIQGGTNDTRVIVGYPIGTNFLVRYAGVDPADGNPIWLDKDGNQTKTYSPDNRVAAGKVTPDFSGGLTNTFNYKGFEFSTLFTFVKGQDLWDNSAKFQFQGASTQNWVVREDFFDRWRKPGDIAKYPRSYYNTANGYPGVTAQYLFNSNMFLYDGSYIKLKQATIAYTLPAEAMRKLKLSNVKFYLTGVNLLTFTKYPGGDPEVARDYENATDRNLSANVTYLTPPQQKSFILGVNLNF</sequence>
<keyword evidence="3 7" id="KW-1134">Transmembrane beta strand</keyword>
<evidence type="ECO:0000256" key="8">
    <source>
        <dbReference type="SAM" id="SignalP"/>
    </source>
</evidence>
<dbReference type="Proteomes" id="UP000183200">
    <property type="component" value="Unassembled WGS sequence"/>
</dbReference>
<comment type="subcellular location">
    <subcellularLocation>
        <location evidence="1 7">Cell outer membrane</location>
        <topology evidence="1 7">Multi-pass membrane protein</topology>
    </subcellularLocation>
</comment>
<protein>
    <submittedName>
        <fullName evidence="10">TonB-linked outer membrane protein, SusC/RagA family</fullName>
    </submittedName>
</protein>
<evidence type="ECO:0000256" key="5">
    <source>
        <dbReference type="ARBA" id="ARBA00023136"/>
    </source>
</evidence>
<evidence type="ECO:0000256" key="1">
    <source>
        <dbReference type="ARBA" id="ARBA00004571"/>
    </source>
</evidence>
<dbReference type="InterPro" id="IPR023997">
    <property type="entry name" value="TonB-dep_OMP_SusC/RagA_CS"/>
</dbReference>
<dbReference type="EMBL" id="FNGY01000012">
    <property type="protein sequence ID" value="SDO15532.1"/>
    <property type="molecule type" value="Genomic_DNA"/>
</dbReference>
<dbReference type="InterPro" id="IPR012910">
    <property type="entry name" value="Plug_dom"/>
</dbReference>
<feature type="domain" description="TonB-dependent receptor plug" evidence="9">
    <location>
        <begin position="121"/>
        <end position="249"/>
    </location>
</feature>
<dbReference type="InterPro" id="IPR039426">
    <property type="entry name" value="TonB-dep_rcpt-like"/>
</dbReference>